<protein>
    <submittedName>
        <fullName evidence="4">4'-phosphopantetheinyl transferase psf-1</fullName>
        <ecNumber evidence="4">2.7.8.-</ecNumber>
    </submittedName>
</protein>
<dbReference type="Gene3D" id="3.90.470.20">
    <property type="entry name" value="4'-phosphopantetheinyl transferase domain"/>
    <property type="match status" value="1"/>
</dbReference>
<dbReference type="InterPro" id="IPR050559">
    <property type="entry name" value="P-Pant_transferase_sf"/>
</dbReference>
<dbReference type="Proteomes" id="UP000274122">
    <property type="component" value="Chromosome"/>
</dbReference>
<dbReference type="GO" id="GO:0008897">
    <property type="term" value="F:holo-[acyl-carrier-protein] synthase activity"/>
    <property type="evidence" value="ECO:0007669"/>
    <property type="project" value="InterPro"/>
</dbReference>
<reference evidence="4 5" key="1">
    <citation type="submission" date="2018-12" db="EMBL/GenBank/DDBJ databases">
        <authorList>
            <consortium name="Pathogen Informatics"/>
        </authorList>
    </citation>
    <scope>NUCLEOTIDE SEQUENCE [LARGE SCALE GENOMIC DNA]</scope>
    <source>
        <strain evidence="4 5">NCTC11466</strain>
    </source>
</reference>
<dbReference type="OrthoDB" id="9808281at2"/>
<gene>
    <name evidence="4" type="primary">psf-1</name>
    <name evidence="4" type="ORF">NCTC11466_02872</name>
</gene>
<dbReference type="PANTHER" id="PTHR12215">
    <property type="entry name" value="PHOSPHOPANTETHEINE TRANSFERASE"/>
    <property type="match status" value="1"/>
</dbReference>
<proteinExistence type="inferred from homology"/>
<name>A0A447V3Y2_9ENTR</name>
<dbReference type="KEGG" id="clap:NCTC11466_02872"/>
<dbReference type="Pfam" id="PF01648">
    <property type="entry name" value="ACPS"/>
    <property type="match status" value="1"/>
</dbReference>
<dbReference type="GO" id="GO:0000287">
    <property type="term" value="F:magnesium ion binding"/>
    <property type="evidence" value="ECO:0007669"/>
    <property type="project" value="InterPro"/>
</dbReference>
<evidence type="ECO:0000256" key="1">
    <source>
        <dbReference type="ARBA" id="ARBA00010990"/>
    </source>
</evidence>
<dbReference type="GO" id="GO:0019878">
    <property type="term" value="P:lysine biosynthetic process via aminoadipic acid"/>
    <property type="evidence" value="ECO:0007669"/>
    <property type="project" value="TreeGrafter"/>
</dbReference>
<keyword evidence="5" id="KW-1185">Reference proteome</keyword>
<dbReference type="GO" id="GO:0005829">
    <property type="term" value="C:cytosol"/>
    <property type="evidence" value="ECO:0007669"/>
    <property type="project" value="TreeGrafter"/>
</dbReference>
<dbReference type="SUPFAM" id="SSF56214">
    <property type="entry name" value="4'-phosphopantetheinyl transferase"/>
    <property type="match status" value="1"/>
</dbReference>
<dbReference type="InterPro" id="IPR008278">
    <property type="entry name" value="4-PPantetheinyl_Trfase_dom"/>
</dbReference>
<dbReference type="RefSeq" id="WP_126356841.1">
    <property type="nucleotide sequence ID" value="NZ_LR134201.1"/>
</dbReference>
<dbReference type="PANTHER" id="PTHR12215:SF10">
    <property type="entry name" value="L-AMINOADIPATE-SEMIALDEHYDE DEHYDROGENASE-PHOSPHOPANTETHEINYL TRANSFERASE"/>
    <property type="match status" value="1"/>
</dbReference>
<dbReference type="EMBL" id="LR134201">
    <property type="protein sequence ID" value="VEB98839.1"/>
    <property type="molecule type" value="Genomic_DNA"/>
</dbReference>
<dbReference type="AlphaFoldDB" id="A0A447V3Y2"/>
<evidence type="ECO:0000313" key="4">
    <source>
        <dbReference type="EMBL" id="VEB98839.1"/>
    </source>
</evidence>
<evidence type="ECO:0000256" key="2">
    <source>
        <dbReference type="ARBA" id="ARBA00022679"/>
    </source>
</evidence>
<comment type="similarity">
    <text evidence="1">Belongs to the P-Pant transferase superfamily. Gsp/Sfp/HetI/AcpT family.</text>
</comment>
<feature type="domain" description="4'-phosphopantetheinyl transferase" evidence="3">
    <location>
        <begin position="63"/>
        <end position="124"/>
    </location>
</feature>
<accession>A0A447V3Y2</accession>
<dbReference type="EC" id="2.7.8.-" evidence="4"/>
<keyword evidence="2 4" id="KW-0808">Transferase</keyword>
<dbReference type="InterPro" id="IPR037143">
    <property type="entry name" value="4-PPantetheinyl_Trfase_dom_sf"/>
</dbReference>
<evidence type="ECO:0000313" key="5">
    <source>
        <dbReference type="Proteomes" id="UP000274122"/>
    </source>
</evidence>
<organism evidence="4 5">
    <name type="scientific">Cedecea lapagei</name>
    <dbReference type="NCBI Taxonomy" id="158823"/>
    <lineage>
        <taxon>Bacteria</taxon>
        <taxon>Pseudomonadati</taxon>
        <taxon>Pseudomonadota</taxon>
        <taxon>Gammaproteobacteria</taxon>
        <taxon>Enterobacterales</taxon>
        <taxon>Enterobacteriaceae</taxon>
        <taxon>Cedecea</taxon>
    </lineage>
</organism>
<evidence type="ECO:0000259" key="3">
    <source>
        <dbReference type="Pfam" id="PF01648"/>
    </source>
</evidence>
<sequence>MAPLGARRSTWLAGRVLLAQLLDNGVLPPLQKGAHGKPWHPQLPEFNISNSADAVAVLTGNRPVGCDIELLRPRKRWRAVARHSFSPALNDWLEGLPEAQQLAAFWRVWTAHEAVVKQRGGTVWQIPELFLPLETLCPPNLHLQHIVCGEWLIACCGPEPFTPDLAHTFVEVGRREEPG</sequence>